<sequence>MEPSQHDERRFILGKSACLLSKKTAVSQYDVTIAARQQ</sequence>
<proteinExistence type="predicted"/>
<feature type="non-terminal residue" evidence="1">
    <location>
        <position position="38"/>
    </location>
</feature>
<evidence type="ECO:0000313" key="1">
    <source>
        <dbReference type="EMBL" id="MCI18601.1"/>
    </source>
</evidence>
<dbReference type="Proteomes" id="UP000265520">
    <property type="component" value="Unassembled WGS sequence"/>
</dbReference>
<evidence type="ECO:0000313" key="2">
    <source>
        <dbReference type="Proteomes" id="UP000265520"/>
    </source>
</evidence>
<dbReference type="EMBL" id="LXQA010110951">
    <property type="protein sequence ID" value="MCI18601.1"/>
    <property type="molecule type" value="Genomic_DNA"/>
</dbReference>
<keyword evidence="2" id="KW-1185">Reference proteome</keyword>
<comment type="caution">
    <text evidence="1">The sequence shown here is derived from an EMBL/GenBank/DDBJ whole genome shotgun (WGS) entry which is preliminary data.</text>
</comment>
<accession>A0A392Q2R1</accession>
<organism evidence="1 2">
    <name type="scientific">Trifolium medium</name>
    <dbReference type="NCBI Taxonomy" id="97028"/>
    <lineage>
        <taxon>Eukaryota</taxon>
        <taxon>Viridiplantae</taxon>
        <taxon>Streptophyta</taxon>
        <taxon>Embryophyta</taxon>
        <taxon>Tracheophyta</taxon>
        <taxon>Spermatophyta</taxon>
        <taxon>Magnoliopsida</taxon>
        <taxon>eudicotyledons</taxon>
        <taxon>Gunneridae</taxon>
        <taxon>Pentapetalae</taxon>
        <taxon>rosids</taxon>
        <taxon>fabids</taxon>
        <taxon>Fabales</taxon>
        <taxon>Fabaceae</taxon>
        <taxon>Papilionoideae</taxon>
        <taxon>50 kb inversion clade</taxon>
        <taxon>NPAAA clade</taxon>
        <taxon>Hologalegina</taxon>
        <taxon>IRL clade</taxon>
        <taxon>Trifolieae</taxon>
        <taxon>Trifolium</taxon>
    </lineage>
</organism>
<protein>
    <submittedName>
        <fullName evidence="1">Uncharacterized protein</fullName>
    </submittedName>
</protein>
<dbReference type="AlphaFoldDB" id="A0A392Q2R1"/>
<name>A0A392Q2R1_9FABA</name>
<reference evidence="1 2" key="1">
    <citation type="journal article" date="2018" name="Front. Plant Sci.">
        <title>Red Clover (Trifolium pratense) and Zigzag Clover (T. medium) - A Picture of Genomic Similarities and Differences.</title>
        <authorList>
            <person name="Dluhosova J."/>
            <person name="Istvanek J."/>
            <person name="Nedelnik J."/>
            <person name="Repkova J."/>
        </authorList>
    </citation>
    <scope>NUCLEOTIDE SEQUENCE [LARGE SCALE GENOMIC DNA]</scope>
    <source>
        <strain evidence="2">cv. 10/8</strain>
        <tissue evidence="1">Leaf</tissue>
    </source>
</reference>